<reference evidence="8 9" key="1">
    <citation type="journal article" date="2016" name="Nat. Commun.">
        <title>Thousands of microbial genomes shed light on interconnected biogeochemical processes in an aquifer system.</title>
        <authorList>
            <person name="Anantharaman K."/>
            <person name="Brown C.T."/>
            <person name="Hug L.A."/>
            <person name="Sharon I."/>
            <person name="Castelle C.J."/>
            <person name="Probst A.J."/>
            <person name="Thomas B.C."/>
            <person name="Singh A."/>
            <person name="Wilkins M.J."/>
            <person name="Karaoz U."/>
            <person name="Brodie E.L."/>
            <person name="Williams K.H."/>
            <person name="Hubbard S.S."/>
            <person name="Banfield J.F."/>
        </authorList>
    </citation>
    <scope>NUCLEOTIDE SEQUENCE [LARGE SCALE GENOMIC DNA]</scope>
</reference>
<feature type="transmembrane region" description="Helical" evidence="6">
    <location>
        <begin position="68"/>
        <end position="89"/>
    </location>
</feature>
<accession>A0A1F6ALZ1</accession>
<feature type="transmembrane region" description="Helical" evidence="6">
    <location>
        <begin position="181"/>
        <end position="199"/>
    </location>
</feature>
<keyword evidence="5" id="KW-0175">Coiled coil</keyword>
<dbReference type="InterPro" id="IPR004481">
    <property type="entry name" value="K/Na/Ca-exchanger"/>
</dbReference>
<evidence type="ECO:0000313" key="9">
    <source>
        <dbReference type="Proteomes" id="UP000176609"/>
    </source>
</evidence>
<feature type="transmembrane region" description="Helical" evidence="6">
    <location>
        <begin position="211"/>
        <end position="234"/>
    </location>
</feature>
<gene>
    <name evidence="8" type="ORF">A2960_05145</name>
</gene>
<feature type="domain" description="Sodium/calcium exchanger membrane region" evidence="7">
    <location>
        <begin position="180"/>
        <end position="321"/>
    </location>
</feature>
<evidence type="ECO:0000256" key="6">
    <source>
        <dbReference type="SAM" id="Phobius"/>
    </source>
</evidence>
<feature type="transmembrane region" description="Helical" evidence="6">
    <location>
        <begin position="41"/>
        <end position="61"/>
    </location>
</feature>
<keyword evidence="4 6" id="KW-0472">Membrane</keyword>
<sequence length="324" mass="35002">MVLTTILLLLIAIIAIGKGSDWLTDSLIPLARKLGITGTFVGLILVSIAVSLPEVLVAVYAQINGYSLLSFGVVLGSITCNIGLMTGLSALAKPLRVQSHVILRDGIFSVVVPILVFAVGSSGRITRIEGLAFLFLFIPYVINVYLIEKQRTVKEKEQDLKEVEIELDLAGFEFGKIKSGWLSFILGLSLLLGGAYLFSNQLINLVKGFGINELLIGLTIGAIGPSIPNIITAFQATQKGMGEIAVSETLGSNIFTMLVTLGILALLSPISISSQWIRFDIPSVLFMSILLFFFIVSKQTISKIEGAILLFCYIVILLLQIKVI</sequence>
<keyword evidence="3 6" id="KW-1133">Transmembrane helix</keyword>
<feature type="transmembrane region" description="Helical" evidence="6">
    <location>
        <begin position="254"/>
        <end position="272"/>
    </location>
</feature>
<feature type="transmembrane region" description="Helical" evidence="6">
    <location>
        <begin position="279"/>
        <end position="297"/>
    </location>
</feature>
<dbReference type="EMBL" id="MFJR01000015">
    <property type="protein sequence ID" value="OGG25710.1"/>
    <property type="molecule type" value="Genomic_DNA"/>
</dbReference>
<evidence type="ECO:0000256" key="3">
    <source>
        <dbReference type="ARBA" id="ARBA00022989"/>
    </source>
</evidence>
<keyword evidence="2 6" id="KW-0812">Transmembrane</keyword>
<feature type="transmembrane region" description="Helical" evidence="6">
    <location>
        <begin position="303"/>
        <end position="321"/>
    </location>
</feature>
<evidence type="ECO:0000256" key="1">
    <source>
        <dbReference type="ARBA" id="ARBA00004141"/>
    </source>
</evidence>
<evidence type="ECO:0000313" key="8">
    <source>
        <dbReference type="EMBL" id="OGG25710.1"/>
    </source>
</evidence>
<proteinExistence type="predicted"/>
<dbReference type="Proteomes" id="UP000176609">
    <property type="component" value="Unassembled WGS sequence"/>
</dbReference>
<dbReference type="Gene3D" id="1.20.1420.30">
    <property type="entry name" value="NCX, central ion-binding region"/>
    <property type="match status" value="2"/>
</dbReference>
<dbReference type="PANTHER" id="PTHR10846:SF8">
    <property type="entry name" value="INNER MEMBRANE PROTEIN YRBG"/>
    <property type="match status" value="1"/>
</dbReference>
<dbReference type="GO" id="GO:0005886">
    <property type="term" value="C:plasma membrane"/>
    <property type="evidence" value="ECO:0007669"/>
    <property type="project" value="TreeGrafter"/>
</dbReference>
<evidence type="ECO:0000256" key="2">
    <source>
        <dbReference type="ARBA" id="ARBA00022692"/>
    </source>
</evidence>
<evidence type="ECO:0000256" key="5">
    <source>
        <dbReference type="SAM" id="Coils"/>
    </source>
</evidence>
<dbReference type="InterPro" id="IPR044880">
    <property type="entry name" value="NCX_ion-bd_dom_sf"/>
</dbReference>
<protein>
    <recommendedName>
        <fullName evidence="7">Sodium/calcium exchanger membrane region domain-containing protein</fullName>
    </recommendedName>
</protein>
<comment type="subcellular location">
    <subcellularLocation>
        <location evidence="1">Membrane</location>
        <topology evidence="1">Multi-pass membrane protein</topology>
    </subcellularLocation>
</comment>
<dbReference type="GO" id="GO:0008273">
    <property type="term" value="F:calcium, potassium:sodium antiporter activity"/>
    <property type="evidence" value="ECO:0007669"/>
    <property type="project" value="TreeGrafter"/>
</dbReference>
<name>A0A1F6ALZ1_9BACT</name>
<feature type="transmembrane region" description="Helical" evidence="6">
    <location>
        <begin position="131"/>
        <end position="147"/>
    </location>
</feature>
<dbReference type="PANTHER" id="PTHR10846">
    <property type="entry name" value="SODIUM/POTASSIUM/CALCIUM EXCHANGER"/>
    <property type="match status" value="1"/>
</dbReference>
<dbReference type="GO" id="GO:0006874">
    <property type="term" value="P:intracellular calcium ion homeostasis"/>
    <property type="evidence" value="ECO:0007669"/>
    <property type="project" value="TreeGrafter"/>
</dbReference>
<evidence type="ECO:0000259" key="7">
    <source>
        <dbReference type="Pfam" id="PF01699"/>
    </source>
</evidence>
<comment type="caution">
    <text evidence="8">The sequence shown here is derived from an EMBL/GenBank/DDBJ whole genome shotgun (WGS) entry which is preliminary data.</text>
</comment>
<organism evidence="8 9">
    <name type="scientific">Candidatus Gottesmanbacteria bacterium RIFCSPLOWO2_01_FULL_39_12b</name>
    <dbReference type="NCBI Taxonomy" id="1798388"/>
    <lineage>
        <taxon>Bacteria</taxon>
        <taxon>Candidatus Gottesmaniibacteriota</taxon>
    </lineage>
</organism>
<dbReference type="InterPro" id="IPR004837">
    <property type="entry name" value="NaCa_Exmemb"/>
</dbReference>
<dbReference type="GO" id="GO:0005262">
    <property type="term" value="F:calcium channel activity"/>
    <property type="evidence" value="ECO:0007669"/>
    <property type="project" value="TreeGrafter"/>
</dbReference>
<dbReference type="AlphaFoldDB" id="A0A1F6ALZ1"/>
<evidence type="ECO:0000256" key="4">
    <source>
        <dbReference type="ARBA" id="ARBA00023136"/>
    </source>
</evidence>
<dbReference type="Pfam" id="PF01699">
    <property type="entry name" value="Na_Ca_ex"/>
    <property type="match status" value="2"/>
</dbReference>
<feature type="domain" description="Sodium/calcium exchanger membrane region" evidence="7">
    <location>
        <begin position="6"/>
        <end position="145"/>
    </location>
</feature>
<feature type="coiled-coil region" evidence="5">
    <location>
        <begin position="146"/>
        <end position="173"/>
    </location>
</feature>